<dbReference type="Gene3D" id="3.30.450.80">
    <property type="entry name" value="Transcription factor LuxR-like, autoinducer-binding domain"/>
    <property type="match status" value="1"/>
</dbReference>
<keyword evidence="3" id="KW-0804">Transcription</keyword>
<feature type="domain" description="Transcription factor LuxR-like autoinducer-binding" evidence="4">
    <location>
        <begin position="35"/>
        <end position="161"/>
    </location>
</feature>
<dbReference type="SUPFAM" id="SSF75516">
    <property type="entry name" value="Pheromone-binding domain of LuxR-like quorum-sensing transcription factors"/>
    <property type="match status" value="1"/>
</dbReference>
<dbReference type="RefSeq" id="WP_083499252.1">
    <property type="nucleotide sequence ID" value="NZ_UGOX01000001.1"/>
</dbReference>
<reference evidence="5 6" key="1">
    <citation type="submission" date="2015-11" db="EMBL/GenBank/DDBJ databases">
        <title>Genomic analysis of 38 Legionella species identifies large and diverse effector repertoires.</title>
        <authorList>
            <person name="Burstein D."/>
            <person name="Amaro F."/>
            <person name="Zusman T."/>
            <person name="Lifshitz Z."/>
            <person name="Cohen O."/>
            <person name="Gilbert J.A."/>
            <person name="Pupko T."/>
            <person name="Shuman H.A."/>
            <person name="Segal G."/>
        </authorList>
    </citation>
    <scope>NUCLEOTIDE SEQUENCE [LARGE SCALE GENOMIC DNA]</scope>
    <source>
        <strain evidence="5 6">CDC#1442-AUS-E</strain>
    </source>
</reference>
<evidence type="ECO:0000256" key="1">
    <source>
        <dbReference type="ARBA" id="ARBA00023015"/>
    </source>
</evidence>
<dbReference type="PATRIC" id="fig|45073.5.peg.2261"/>
<keyword evidence="1" id="KW-0805">Transcription regulation</keyword>
<dbReference type="Proteomes" id="UP000054618">
    <property type="component" value="Unassembled WGS sequence"/>
</dbReference>
<dbReference type="EMBL" id="LNYS01000018">
    <property type="protein sequence ID" value="KTD47878.1"/>
    <property type="molecule type" value="Genomic_DNA"/>
</dbReference>
<dbReference type="GO" id="GO:0003677">
    <property type="term" value="F:DNA binding"/>
    <property type="evidence" value="ECO:0007669"/>
    <property type="project" value="UniProtKB-KW"/>
</dbReference>
<organism evidence="5 6">
    <name type="scientific">Legionella quinlivanii</name>
    <dbReference type="NCBI Taxonomy" id="45073"/>
    <lineage>
        <taxon>Bacteria</taxon>
        <taxon>Pseudomonadati</taxon>
        <taxon>Pseudomonadota</taxon>
        <taxon>Gammaproteobacteria</taxon>
        <taxon>Legionellales</taxon>
        <taxon>Legionellaceae</taxon>
        <taxon>Legionella</taxon>
    </lineage>
</organism>
<evidence type="ECO:0000259" key="4">
    <source>
        <dbReference type="Pfam" id="PF03472"/>
    </source>
</evidence>
<evidence type="ECO:0000313" key="5">
    <source>
        <dbReference type="EMBL" id="KTD47878.1"/>
    </source>
</evidence>
<accession>A0A0W0XTX1</accession>
<comment type="caution">
    <text evidence="5">The sequence shown here is derived from an EMBL/GenBank/DDBJ whole genome shotgun (WGS) entry which is preliminary data.</text>
</comment>
<dbReference type="InterPro" id="IPR005143">
    <property type="entry name" value="TF_LuxR_autoind-bd_dom"/>
</dbReference>
<proteinExistence type="predicted"/>
<evidence type="ECO:0000256" key="2">
    <source>
        <dbReference type="ARBA" id="ARBA00023125"/>
    </source>
</evidence>
<dbReference type="AlphaFoldDB" id="A0A0W0XTX1"/>
<evidence type="ECO:0000313" key="6">
    <source>
        <dbReference type="Proteomes" id="UP000054618"/>
    </source>
</evidence>
<protein>
    <submittedName>
        <fullName evidence="5">Autoinducer binding domain protein</fullName>
    </submittedName>
</protein>
<dbReference type="OrthoDB" id="5650504at2"/>
<name>A0A0W0XTX1_9GAMM</name>
<keyword evidence="6" id="KW-1185">Reference proteome</keyword>
<dbReference type="Pfam" id="PF03472">
    <property type="entry name" value="Autoind_bind"/>
    <property type="match status" value="1"/>
</dbReference>
<evidence type="ECO:0000256" key="3">
    <source>
        <dbReference type="ARBA" id="ARBA00023163"/>
    </source>
</evidence>
<keyword evidence="2" id="KW-0238">DNA-binding</keyword>
<sequence length="183" mass="22115">MYLISSMDLQLYSKSKNPHSSFPEKFELQFYQAFHTLKKLGCDYLYFLGIENQISYRFCTHEHWMDIYNTEKLILNDPLRRVTETSNFILIPWEQITHLNGKEKNTMCARVSYGFYNGLTISRQFLNRKFIFAFATELREHDLARFLMLENMDVLECLVNTFIKLFDQYLHFIDKPYYKPYLC</sequence>
<dbReference type="InterPro" id="IPR036693">
    <property type="entry name" value="TF_LuxR_autoind-bd_dom_sf"/>
</dbReference>
<gene>
    <name evidence="5" type="ORF">Lqui_2142</name>
</gene>